<dbReference type="GO" id="GO:0006355">
    <property type="term" value="P:regulation of DNA-templated transcription"/>
    <property type="evidence" value="ECO:0007669"/>
    <property type="project" value="InterPro"/>
</dbReference>
<proteinExistence type="predicted"/>
<evidence type="ECO:0000313" key="8">
    <source>
        <dbReference type="Proteomes" id="UP000675379"/>
    </source>
</evidence>
<evidence type="ECO:0000256" key="4">
    <source>
        <dbReference type="ARBA" id="ARBA00023136"/>
    </source>
</evidence>
<organism evidence="7 8">
    <name type="scientific">Proteiniclasticum sediminis</name>
    <dbReference type="NCBI Taxonomy" id="2804028"/>
    <lineage>
        <taxon>Bacteria</taxon>
        <taxon>Bacillati</taxon>
        <taxon>Bacillota</taxon>
        <taxon>Clostridia</taxon>
        <taxon>Eubacteriales</taxon>
        <taxon>Clostridiaceae</taxon>
        <taxon>Proteiniclasticum</taxon>
    </lineage>
</organism>
<sequence length="473" mass="53427">MNLHELELATGLPAETIRFYAAEGILGAAGEKPGQNNYPPEAVTVLKKVVFLRKMGIPLSEIRAYKGGFRNLSALLDALPEEDESSVGLLQKLKEENPDFEVLNEEALGTFWKAKDPQSKGNRGVPGDSFTPLYAPWRRYLARMLDLSLYSLLWNAFLVYGLHWNLLNQTLGRRVLDVLITAGFMLLLEPLFLSKWGTTPGKALLGMRLRNREGNLLSYNEAFDRTLTVFHKGMGLNIPFYNFYTLIKAYQRAKDEQPQVWDDQALYTMKEPRIIQGVLLAGANVAVFFLILVLILSQRIPPNRGNLTVPEFVENFNYYVQYYDVDLGGQVLKNDGTWVKEEIQGVFILDPWEGHMPQFTFDLEGEKVKGVSTRVAYQGKDTWLAPYDNLNIMTALALTGAQKNVGLFSRLPDNVADAISQFPYGPYDFVKGGIRFLADSRITGYQIYTSGYLVPLPEAKVYDFWLNFSVALP</sequence>
<reference evidence="7" key="1">
    <citation type="submission" date="2021-04" db="EMBL/GenBank/DDBJ databases">
        <title>Proteiniclasticum sedimins sp. nov., an obligate anaerobic bacterium isolated from anaerobic sludge.</title>
        <authorList>
            <person name="Liu J."/>
        </authorList>
    </citation>
    <scope>NUCLEOTIDE SEQUENCE</scope>
    <source>
        <strain evidence="7">BAD-10</strain>
    </source>
</reference>
<keyword evidence="4 5" id="KW-0472">Membrane</keyword>
<dbReference type="GO" id="GO:0003677">
    <property type="term" value="F:DNA binding"/>
    <property type="evidence" value="ECO:0007669"/>
    <property type="project" value="InterPro"/>
</dbReference>
<name>A0A941HPL2_9CLOT</name>
<dbReference type="SMART" id="SM00422">
    <property type="entry name" value="HTH_MERR"/>
    <property type="match status" value="1"/>
</dbReference>
<comment type="caution">
    <text evidence="7">The sequence shown here is derived from an EMBL/GenBank/DDBJ whole genome shotgun (WGS) entry which is preliminary data.</text>
</comment>
<dbReference type="GO" id="GO:0016020">
    <property type="term" value="C:membrane"/>
    <property type="evidence" value="ECO:0007669"/>
    <property type="project" value="UniProtKB-SubCell"/>
</dbReference>
<dbReference type="InterPro" id="IPR000551">
    <property type="entry name" value="MerR-type_HTH_dom"/>
</dbReference>
<comment type="subcellular location">
    <subcellularLocation>
        <location evidence="1">Membrane</location>
        <topology evidence="1">Multi-pass membrane protein</topology>
    </subcellularLocation>
</comment>
<dbReference type="Proteomes" id="UP000675379">
    <property type="component" value="Unassembled WGS sequence"/>
</dbReference>
<gene>
    <name evidence="7" type="ORF">KCG48_02335</name>
</gene>
<dbReference type="InterPro" id="IPR009061">
    <property type="entry name" value="DNA-bd_dom_put_sf"/>
</dbReference>
<dbReference type="EMBL" id="JAGSCS010000002">
    <property type="protein sequence ID" value="MBR0575170.1"/>
    <property type="molecule type" value="Genomic_DNA"/>
</dbReference>
<evidence type="ECO:0000313" key="7">
    <source>
        <dbReference type="EMBL" id="MBR0575170.1"/>
    </source>
</evidence>
<evidence type="ECO:0000256" key="1">
    <source>
        <dbReference type="ARBA" id="ARBA00004141"/>
    </source>
</evidence>
<dbReference type="CDD" id="cd00592">
    <property type="entry name" value="HTH_MerR-like"/>
    <property type="match status" value="1"/>
</dbReference>
<evidence type="ECO:0000256" key="3">
    <source>
        <dbReference type="ARBA" id="ARBA00022989"/>
    </source>
</evidence>
<dbReference type="RefSeq" id="WP_211799686.1">
    <property type="nucleotide sequence ID" value="NZ_JAGSCS010000002.1"/>
</dbReference>
<keyword evidence="2 5" id="KW-0812">Transmembrane</keyword>
<dbReference type="InterPro" id="IPR010432">
    <property type="entry name" value="RDD"/>
</dbReference>
<feature type="domain" description="HTH merR-type" evidence="6">
    <location>
        <begin position="1"/>
        <end position="69"/>
    </location>
</feature>
<keyword evidence="8" id="KW-1185">Reference proteome</keyword>
<evidence type="ECO:0000256" key="2">
    <source>
        <dbReference type="ARBA" id="ARBA00022692"/>
    </source>
</evidence>
<evidence type="ECO:0000259" key="6">
    <source>
        <dbReference type="SMART" id="SM00422"/>
    </source>
</evidence>
<keyword evidence="3 5" id="KW-1133">Transmembrane helix</keyword>
<dbReference type="Pfam" id="PF13411">
    <property type="entry name" value="MerR_1"/>
    <property type="match status" value="1"/>
</dbReference>
<evidence type="ECO:0000256" key="5">
    <source>
        <dbReference type="SAM" id="Phobius"/>
    </source>
</evidence>
<protein>
    <submittedName>
        <fullName evidence="7">RDD family protein</fullName>
    </submittedName>
</protein>
<feature type="transmembrane region" description="Helical" evidence="5">
    <location>
        <begin position="274"/>
        <end position="296"/>
    </location>
</feature>
<dbReference type="SUPFAM" id="SSF46955">
    <property type="entry name" value="Putative DNA-binding domain"/>
    <property type="match status" value="1"/>
</dbReference>
<dbReference type="AlphaFoldDB" id="A0A941HPL2"/>
<dbReference type="Pfam" id="PF06271">
    <property type="entry name" value="RDD"/>
    <property type="match status" value="1"/>
</dbReference>
<accession>A0A941HPL2</accession>
<dbReference type="Gene3D" id="1.10.1660.10">
    <property type="match status" value="1"/>
</dbReference>